<gene>
    <name evidence="1" type="ORF">AMQ22_02255</name>
</gene>
<name>A0A150IIY1_9EURY</name>
<evidence type="ECO:0000313" key="1">
    <source>
        <dbReference type="EMBL" id="KYC44956.1"/>
    </source>
</evidence>
<comment type="caution">
    <text evidence="1">The sequence shown here is derived from an EMBL/GenBank/DDBJ whole genome shotgun (WGS) entry which is preliminary data.</text>
</comment>
<dbReference type="Proteomes" id="UP000075398">
    <property type="component" value="Unassembled WGS sequence"/>
</dbReference>
<dbReference type="EMBL" id="LNGC01000250">
    <property type="protein sequence ID" value="KYC44956.1"/>
    <property type="molecule type" value="Genomic_DNA"/>
</dbReference>
<sequence length="91" mass="10218">MKFHLSSEDGMTTYQVAKGADFSSEDWRNLSSVILAETEVMEDIASLLEIGKIVASNQDNIPLDSVKEAAYIRIMCSENLEVVKYINRSEE</sequence>
<reference evidence="1 2" key="1">
    <citation type="journal article" date="2016" name="ISME J.">
        <title>Chasing the elusive Euryarchaeota class WSA2: genomes reveal a uniquely fastidious methyl-reducing methanogen.</title>
        <authorList>
            <person name="Nobu M.K."/>
            <person name="Narihiro T."/>
            <person name="Kuroda K."/>
            <person name="Mei R."/>
            <person name="Liu W.T."/>
        </authorList>
    </citation>
    <scope>NUCLEOTIDE SEQUENCE [LARGE SCALE GENOMIC DNA]</scope>
    <source>
        <strain evidence="1">U1lsi0528_Bin055</strain>
    </source>
</reference>
<organism evidence="1 2">
    <name type="scientific">Candidatus Methanofastidiosum methylothiophilum</name>
    <dbReference type="NCBI Taxonomy" id="1705564"/>
    <lineage>
        <taxon>Archaea</taxon>
        <taxon>Methanobacteriati</taxon>
        <taxon>Methanobacteriota</taxon>
        <taxon>Stenosarchaea group</taxon>
        <taxon>Candidatus Methanofastidiosia</taxon>
        <taxon>Candidatus Methanofastidiosales</taxon>
        <taxon>Candidatus Methanofastidiosaceae</taxon>
        <taxon>Candidatus Methanofastidiosum</taxon>
    </lineage>
</organism>
<protein>
    <submittedName>
        <fullName evidence="1">Uncharacterized protein</fullName>
    </submittedName>
</protein>
<evidence type="ECO:0000313" key="2">
    <source>
        <dbReference type="Proteomes" id="UP000075398"/>
    </source>
</evidence>
<proteinExistence type="predicted"/>
<dbReference type="AlphaFoldDB" id="A0A150IIY1"/>
<accession>A0A150IIY1</accession>